<evidence type="ECO:0000313" key="2">
    <source>
        <dbReference type="Proteomes" id="UP001497382"/>
    </source>
</evidence>
<name>A0AAV2AMF1_9ARAC</name>
<proteinExistence type="predicted"/>
<organism evidence="1 2">
    <name type="scientific">Larinioides sclopetarius</name>
    <dbReference type="NCBI Taxonomy" id="280406"/>
    <lineage>
        <taxon>Eukaryota</taxon>
        <taxon>Metazoa</taxon>
        <taxon>Ecdysozoa</taxon>
        <taxon>Arthropoda</taxon>
        <taxon>Chelicerata</taxon>
        <taxon>Arachnida</taxon>
        <taxon>Araneae</taxon>
        <taxon>Araneomorphae</taxon>
        <taxon>Entelegynae</taxon>
        <taxon>Araneoidea</taxon>
        <taxon>Araneidae</taxon>
        <taxon>Larinioides</taxon>
    </lineage>
</organism>
<gene>
    <name evidence="1" type="ORF">LARSCL_LOCUS13392</name>
</gene>
<reference evidence="1 2" key="1">
    <citation type="submission" date="2024-04" db="EMBL/GenBank/DDBJ databases">
        <authorList>
            <person name="Rising A."/>
            <person name="Reimegard J."/>
            <person name="Sonavane S."/>
            <person name="Akerstrom W."/>
            <person name="Nylinder S."/>
            <person name="Hedman E."/>
            <person name="Kallberg Y."/>
        </authorList>
    </citation>
    <scope>NUCLEOTIDE SEQUENCE [LARGE SCALE GENOMIC DNA]</scope>
</reference>
<keyword evidence="2" id="KW-1185">Reference proteome</keyword>
<dbReference type="EMBL" id="CAXIEN010000184">
    <property type="protein sequence ID" value="CAL1284897.1"/>
    <property type="molecule type" value="Genomic_DNA"/>
</dbReference>
<dbReference type="Proteomes" id="UP001497382">
    <property type="component" value="Unassembled WGS sequence"/>
</dbReference>
<accession>A0AAV2AMF1</accession>
<sequence length="46" mass="5374">MDTILYQTLSITHMADQSIEMHTEPKRFFLVRDGTIFTSKNIQSVE</sequence>
<comment type="caution">
    <text evidence="1">The sequence shown here is derived from an EMBL/GenBank/DDBJ whole genome shotgun (WGS) entry which is preliminary data.</text>
</comment>
<protein>
    <submittedName>
        <fullName evidence="1">Uncharacterized protein</fullName>
    </submittedName>
</protein>
<evidence type="ECO:0000313" key="1">
    <source>
        <dbReference type="EMBL" id="CAL1284897.1"/>
    </source>
</evidence>
<dbReference type="AlphaFoldDB" id="A0AAV2AMF1"/>